<reference evidence="3" key="2">
    <citation type="submission" date="2020-04" db="EMBL/GenBank/DDBJ databases">
        <authorList>
            <consortium name="NCBI Genome Project"/>
        </authorList>
    </citation>
    <scope>NUCLEOTIDE SEQUENCE</scope>
    <source>
        <strain evidence="3">CBS 304.34</strain>
    </source>
</reference>
<evidence type="ECO:0000313" key="3">
    <source>
        <dbReference type="RefSeq" id="XP_033571923.1"/>
    </source>
</evidence>
<name>A0A6A6Y8M0_9PEZI</name>
<dbReference type="Proteomes" id="UP000504636">
    <property type="component" value="Unplaced"/>
</dbReference>
<dbReference type="GeneID" id="54461857"/>
<sequence>MKLGEGPLQCNPAWNCYDAIHESYVLKALTEWESAENTVRTLYADPDKDQLSWGKETHSAAVYEFSARWTKGCTAESSHEVFGGDWQSVFMSTWKDCDDRDRNSGAGGWHQEGCVAYGFFPWCDT</sequence>
<accession>A0A6A6Y8M0</accession>
<proteinExistence type="predicted"/>
<dbReference type="AlphaFoldDB" id="A0A6A6Y8M0"/>
<reference evidence="3" key="3">
    <citation type="submission" date="2025-04" db="UniProtKB">
        <authorList>
            <consortium name="RefSeq"/>
        </authorList>
    </citation>
    <scope>IDENTIFICATION</scope>
    <source>
        <strain evidence="3">CBS 304.34</strain>
    </source>
</reference>
<evidence type="ECO:0000313" key="2">
    <source>
        <dbReference type="Proteomes" id="UP000504636"/>
    </source>
</evidence>
<dbReference type="RefSeq" id="XP_033571923.1">
    <property type="nucleotide sequence ID" value="XM_033720964.1"/>
</dbReference>
<keyword evidence="2" id="KW-1185">Reference proteome</keyword>
<reference evidence="1 3" key="1">
    <citation type="journal article" date="2020" name="Stud. Mycol.">
        <title>101 Dothideomycetes genomes: a test case for predicting lifestyles and emergence of pathogens.</title>
        <authorList>
            <person name="Haridas S."/>
            <person name="Albert R."/>
            <person name="Binder M."/>
            <person name="Bloem J."/>
            <person name="Labutti K."/>
            <person name="Salamov A."/>
            <person name="Andreopoulos B."/>
            <person name="Baker S."/>
            <person name="Barry K."/>
            <person name="Bills G."/>
            <person name="Bluhm B."/>
            <person name="Cannon C."/>
            <person name="Castanera R."/>
            <person name="Culley D."/>
            <person name="Daum C."/>
            <person name="Ezra D."/>
            <person name="Gonzalez J."/>
            <person name="Henrissat B."/>
            <person name="Kuo A."/>
            <person name="Liang C."/>
            <person name="Lipzen A."/>
            <person name="Lutzoni F."/>
            <person name="Magnuson J."/>
            <person name="Mondo S."/>
            <person name="Nolan M."/>
            <person name="Ohm R."/>
            <person name="Pangilinan J."/>
            <person name="Park H.-J."/>
            <person name="Ramirez L."/>
            <person name="Alfaro M."/>
            <person name="Sun H."/>
            <person name="Tritt A."/>
            <person name="Yoshinaga Y."/>
            <person name="Zwiers L.-H."/>
            <person name="Turgeon B."/>
            <person name="Goodwin S."/>
            <person name="Spatafora J."/>
            <person name="Crous P."/>
            <person name="Grigoriev I."/>
        </authorList>
    </citation>
    <scope>NUCLEOTIDE SEQUENCE</scope>
    <source>
        <strain evidence="1 3">CBS 304.34</strain>
    </source>
</reference>
<organism evidence="1">
    <name type="scientific">Mytilinidion resinicola</name>
    <dbReference type="NCBI Taxonomy" id="574789"/>
    <lineage>
        <taxon>Eukaryota</taxon>
        <taxon>Fungi</taxon>
        <taxon>Dikarya</taxon>
        <taxon>Ascomycota</taxon>
        <taxon>Pezizomycotina</taxon>
        <taxon>Dothideomycetes</taxon>
        <taxon>Pleosporomycetidae</taxon>
        <taxon>Mytilinidiales</taxon>
        <taxon>Mytilinidiaceae</taxon>
        <taxon>Mytilinidion</taxon>
    </lineage>
</organism>
<dbReference type="EMBL" id="MU003711">
    <property type="protein sequence ID" value="KAF2804959.1"/>
    <property type="molecule type" value="Genomic_DNA"/>
</dbReference>
<evidence type="ECO:0000313" key="1">
    <source>
        <dbReference type="EMBL" id="KAF2804959.1"/>
    </source>
</evidence>
<protein>
    <submittedName>
        <fullName evidence="1 3">Uncharacterized protein</fullName>
    </submittedName>
</protein>
<gene>
    <name evidence="1 3" type="ORF">BDZ99DRAFT_467180</name>
</gene>